<feature type="compositionally biased region" description="Polar residues" evidence="1">
    <location>
        <begin position="12"/>
        <end position="21"/>
    </location>
</feature>
<protein>
    <submittedName>
        <fullName evidence="2">Uncharacterized protein</fullName>
    </submittedName>
</protein>
<dbReference type="GeneID" id="39981464"/>
<dbReference type="EMBL" id="NBCO01000002">
    <property type="protein sequence ID" value="ORC93040.1"/>
    <property type="molecule type" value="Genomic_DNA"/>
</dbReference>
<evidence type="ECO:0000256" key="1">
    <source>
        <dbReference type="SAM" id="MobiDB-lite"/>
    </source>
</evidence>
<feature type="compositionally biased region" description="Polar residues" evidence="1">
    <location>
        <begin position="412"/>
        <end position="423"/>
    </location>
</feature>
<feature type="compositionally biased region" description="Basic and acidic residues" evidence="1">
    <location>
        <begin position="368"/>
        <end position="380"/>
    </location>
</feature>
<accession>A0A1X0P9B1</accession>
<feature type="compositionally biased region" description="Polar residues" evidence="1">
    <location>
        <begin position="690"/>
        <end position="703"/>
    </location>
</feature>
<feature type="compositionally biased region" description="Basic and acidic residues" evidence="1">
    <location>
        <begin position="625"/>
        <end position="636"/>
    </location>
</feature>
<reference evidence="2 3" key="1">
    <citation type="submission" date="2017-03" db="EMBL/GenBank/DDBJ databases">
        <title>An alternative strategy for trypanosome survival in the mammalian bloodstream revealed through genome and transcriptome analysis of the ubiquitous bovine parasite Trypanosoma (Megatrypanum) theileri.</title>
        <authorList>
            <person name="Kelly S."/>
            <person name="Ivens A."/>
            <person name="Mott A."/>
            <person name="O'Neill E."/>
            <person name="Emms D."/>
            <person name="Macleod O."/>
            <person name="Voorheis P."/>
            <person name="Matthews J."/>
            <person name="Matthews K."/>
            <person name="Carrington M."/>
        </authorList>
    </citation>
    <scope>NUCLEOTIDE SEQUENCE [LARGE SCALE GENOMIC DNA]</scope>
    <source>
        <strain evidence="2">Edinburgh</strain>
    </source>
</reference>
<sequence length="755" mass="82818">MLQSKIVRGGENPSTKAQDLSASRRGRAVEIPAQRSQVRAGDASAQKVQGRTRDSRSPLKIMREKIRSLSNRTPRTSHTSERGMRTPRDTTDVTEGHPTGLEIIFPWRREGNWTPRSSMSYNTTPRRTSELAGSVSTRGSRRVLVPGSTPRGSNAAAADISYSNKSPSSSMYRNGINRGMEEPLVQPQRVESPAPITPSRGASITLQPESSPRRHSVYVDKLPLEELTEENSHWRIFHSTVLTPRSPARVSEAVTPRSARRKSPIRPREYEGPAPPDEVTFKLNDADIQEIIDPITLDTVSLSVVTPRRSGDAAGETTIQTEDYSHNSRHLSEPRSRVLFIHSEEWKYDVQGGKEDEEDEDEDEEKEKEEREKEENEKEIIKKEIVFEDDLGPLPGYKHVSISVTEAKKNQESGNATPHSGINGSRPRSESTATSTPRSDVAPSYLPLSTEDGAAKSGVRSLHGSSFTPRGTPEKTFDVPPSNTISSEKSTNDGKWKEPIIPYRTTPELTPPSSVGLNGEETSVHYNSTSKGSGFRLVSSIEKKDASMASKLSSNDSMPRKVTFRDQENSFSVTHSEGRGENEVVVTENKTPPVKDIKTTSHGKRSPVQLNGTKLELTPPSSVEHNYEETSDDHNSATRGSEFLLGGGGDRTNKTSITSKRQTNGKMPKGVMHQDEKDLPIISGSHEGATLNSNDPPIQNNVGHYKESTANEGTVEAQKAGILSGWSHSSVPGDSKSIPIILPSPDSIVRTLIGQ</sequence>
<feature type="compositionally biased region" description="Polar residues" evidence="1">
    <location>
        <begin position="200"/>
        <end position="210"/>
    </location>
</feature>
<feature type="compositionally biased region" description="Polar residues" evidence="1">
    <location>
        <begin position="116"/>
        <end position="126"/>
    </location>
</feature>
<feature type="compositionally biased region" description="Basic and acidic residues" evidence="1">
    <location>
        <begin position="51"/>
        <end position="67"/>
    </location>
</feature>
<feature type="region of interest" description="Disordered" evidence="1">
    <location>
        <begin position="349"/>
        <end position="380"/>
    </location>
</feature>
<dbReference type="AlphaFoldDB" id="A0A1X0P9B1"/>
<feature type="region of interest" description="Disordered" evidence="1">
    <location>
        <begin position="685"/>
        <end position="704"/>
    </location>
</feature>
<name>A0A1X0P9B1_9TRYP</name>
<feature type="compositionally biased region" description="Basic and acidic residues" evidence="1">
    <location>
        <begin position="78"/>
        <end position="95"/>
    </location>
</feature>
<feature type="region of interest" description="Disordered" evidence="1">
    <location>
        <begin position="308"/>
        <end position="331"/>
    </location>
</feature>
<comment type="caution">
    <text evidence="2">The sequence shown here is derived from an EMBL/GenBank/DDBJ whole genome shotgun (WGS) entry which is preliminary data.</text>
</comment>
<dbReference type="VEuPathDB" id="TriTrypDB:TM35_000023660"/>
<feature type="region of interest" description="Disordered" evidence="1">
    <location>
        <begin position="116"/>
        <end position="215"/>
    </location>
</feature>
<dbReference type="OrthoDB" id="10472645at2759"/>
<feature type="compositionally biased region" description="Polar residues" evidence="1">
    <location>
        <begin position="654"/>
        <end position="665"/>
    </location>
</feature>
<dbReference type="Proteomes" id="UP000192257">
    <property type="component" value="Unassembled WGS sequence"/>
</dbReference>
<evidence type="ECO:0000313" key="2">
    <source>
        <dbReference type="EMBL" id="ORC93040.1"/>
    </source>
</evidence>
<feature type="region of interest" description="Disordered" evidence="1">
    <location>
        <begin position="402"/>
        <end position="533"/>
    </location>
</feature>
<feature type="compositionally biased region" description="Low complexity" evidence="1">
    <location>
        <begin position="161"/>
        <end position="170"/>
    </location>
</feature>
<keyword evidence="3" id="KW-1185">Reference proteome</keyword>
<proteinExistence type="predicted"/>
<feature type="region of interest" description="Disordered" evidence="1">
    <location>
        <begin position="548"/>
        <end position="676"/>
    </location>
</feature>
<dbReference type="RefSeq" id="XP_028887106.1">
    <property type="nucleotide sequence ID" value="XM_029021684.1"/>
</dbReference>
<organism evidence="2 3">
    <name type="scientific">Trypanosoma theileri</name>
    <dbReference type="NCBI Taxonomy" id="67003"/>
    <lineage>
        <taxon>Eukaryota</taxon>
        <taxon>Discoba</taxon>
        <taxon>Euglenozoa</taxon>
        <taxon>Kinetoplastea</taxon>
        <taxon>Metakinetoplastina</taxon>
        <taxon>Trypanosomatida</taxon>
        <taxon>Trypanosomatidae</taxon>
        <taxon>Trypanosoma</taxon>
    </lineage>
</organism>
<feature type="compositionally biased region" description="Polar residues" evidence="1">
    <location>
        <begin position="68"/>
        <end position="77"/>
    </location>
</feature>
<feature type="region of interest" description="Disordered" evidence="1">
    <location>
        <begin position="248"/>
        <end position="278"/>
    </location>
</feature>
<evidence type="ECO:0000313" key="3">
    <source>
        <dbReference type="Proteomes" id="UP000192257"/>
    </source>
</evidence>
<feature type="region of interest" description="Disordered" evidence="1">
    <location>
        <begin position="1"/>
        <end position="97"/>
    </location>
</feature>
<gene>
    <name evidence="2" type="ORF">TM35_000023660</name>
</gene>
<feature type="compositionally biased region" description="Polar residues" evidence="1">
    <location>
        <begin position="507"/>
        <end position="532"/>
    </location>
</feature>
<feature type="compositionally biased region" description="Acidic residues" evidence="1">
    <location>
        <begin position="355"/>
        <end position="367"/>
    </location>
</feature>